<reference evidence="1" key="1">
    <citation type="submission" date="2022-01" db="EMBL/GenBank/DDBJ databases">
        <authorList>
            <person name="Criscuolo A."/>
        </authorList>
    </citation>
    <scope>NUCLEOTIDE SEQUENCE</scope>
    <source>
        <strain evidence="1">CIP111891</strain>
    </source>
</reference>
<evidence type="ECO:0000313" key="1">
    <source>
        <dbReference type="EMBL" id="CAH1207790.1"/>
    </source>
</evidence>
<name>A0ABN8GHN3_9BACL</name>
<dbReference type="Proteomes" id="UP000838821">
    <property type="component" value="Unassembled WGS sequence"/>
</dbReference>
<organism evidence="1 2">
    <name type="scientific">Paenibacillus allorhizoplanae</name>
    <dbReference type="NCBI Taxonomy" id="2905648"/>
    <lineage>
        <taxon>Bacteria</taxon>
        <taxon>Bacillati</taxon>
        <taxon>Bacillota</taxon>
        <taxon>Bacilli</taxon>
        <taxon>Bacillales</taxon>
        <taxon>Paenibacillaceae</taxon>
        <taxon>Paenibacillus</taxon>
    </lineage>
</organism>
<dbReference type="InterPro" id="IPR049825">
    <property type="entry name" value="Lasso_PadeA-like"/>
</dbReference>
<gene>
    <name evidence="1" type="ORF">PAECIP111891_03099</name>
</gene>
<proteinExistence type="predicted"/>
<sequence length="43" mass="4900">MQKVWIKPEVESLEISMTLAGPGLQFVDQNYQDEDETGVLHHS</sequence>
<comment type="caution">
    <text evidence="1">The sequence shown here is derived from an EMBL/GenBank/DDBJ whole genome shotgun (WGS) entry which is preliminary data.</text>
</comment>
<accession>A0ABN8GHN3</accession>
<evidence type="ECO:0008006" key="3">
    <source>
        <dbReference type="Google" id="ProtNLM"/>
    </source>
</evidence>
<dbReference type="NCBIfam" id="NF033524">
    <property type="entry name" value="lasso_PadeA_fam"/>
    <property type="match status" value="1"/>
</dbReference>
<dbReference type="RefSeq" id="WP_236288426.1">
    <property type="nucleotide sequence ID" value="NZ_CAKMMW010000008.1"/>
</dbReference>
<keyword evidence="2" id="KW-1185">Reference proteome</keyword>
<dbReference type="EMBL" id="CAKMMW010000008">
    <property type="protein sequence ID" value="CAH1207790.1"/>
    <property type="molecule type" value="Genomic_DNA"/>
</dbReference>
<protein>
    <recommendedName>
        <fullName evidence="3">Paeninodin family lasso peptide</fullName>
    </recommendedName>
</protein>
<evidence type="ECO:0000313" key="2">
    <source>
        <dbReference type="Proteomes" id="UP000838821"/>
    </source>
</evidence>